<comment type="caution">
    <text evidence="11">The sequence shown here is derived from an EMBL/GenBank/DDBJ whole genome shotgun (WGS) entry which is preliminary data.</text>
</comment>
<keyword evidence="4" id="KW-0597">Phosphoprotein</keyword>
<dbReference type="GO" id="GO:0004721">
    <property type="term" value="F:phosphoprotein phosphatase activity"/>
    <property type="evidence" value="ECO:0007669"/>
    <property type="project" value="TreeGrafter"/>
</dbReference>
<dbReference type="SMART" id="SM00388">
    <property type="entry name" value="HisKA"/>
    <property type="match status" value="1"/>
</dbReference>
<dbReference type="GO" id="GO:0016036">
    <property type="term" value="P:cellular response to phosphate starvation"/>
    <property type="evidence" value="ECO:0007669"/>
    <property type="project" value="TreeGrafter"/>
</dbReference>
<accession>A0A252F6U0</accession>
<dbReference type="InterPro" id="IPR050351">
    <property type="entry name" value="BphY/WalK/GraS-like"/>
</dbReference>
<evidence type="ECO:0000256" key="7">
    <source>
        <dbReference type="ARBA" id="ARBA00023012"/>
    </source>
</evidence>
<dbReference type="InterPro" id="IPR003661">
    <property type="entry name" value="HisK_dim/P_dom"/>
</dbReference>
<dbReference type="PANTHER" id="PTHR45453">
    <property type="entry name" value="PHOSPHATE REGULON SENSOR PROTEIN PHOR"/>
    <property type="match status" value="1"/>
</dbReference>
<name>A0A252F6U0_9FIRM</name>
<evidence type="ECO:0000256" key="3">
    <source>
        <dbReference type="ARBA" id="ARBA00012438"/>
    </source>
</evidence>
<dbReference type="EC" id="2.7.13.3" evidence="3"/>
<dbReference type="FunFam" id="1.10.287.130:FF:000001">
    <property type="entry name" value="Two-component sensor histidine kinase"/>
    <property type="match status" value="1"/>
</dbReference>
<evidence type="ECO:0000256" key="6">
    <source>
        <dbReference type="ARBA" id="ARBA00022777"/>
    </source>
</evidence>
<dbReference type="Gene3D" id="3.30.565.10">
    <property type="entry name" value="Histidine kinase-like ATPase, C-terminal domain"/>
    <property type="match status" value="1"/>
</dbReference>
<evidence type="ECO:0000259" key="10">
    <source>
        <dbReference type="PROSITE" id="PS50109"/>
    </source>
</evidence>
<keyword evidence="5" id="KW-0808">Transferase</keyword>
<dbReference type="PANTHER" id="PTHR45453:SF1">
    <property type="entry name" value="PHOSPHATE REGULON SENSOR PROTEIN PHOR"/>
    <property type="match status" value="1"/>
</dbReference>
<dbReference type="InterPro" id="IPR036890">
    <property type="entry name" value="HATPase_C_sf"/>
</dbReference>
<dbReference type="SUPFAM" id="SSF55874">
    <property type="entry name" value="ATPase domain of HSP90 chaperone/DNA topoisomerase II/histidine kinase"/>
    <property type="match status" value="1"/>
</dbReference>
<evidence type="ECO:0000313" key="12">
    <source>
        <dbReference type="Proteomes" id="UP000194903"/>
    </source>
</evidence>
<dbReference type="SUPFAM" id="SSF47384">
    <property type="entry name" value="Homodimeric domain of signal transducing histidine kinase"/>
    <property type="match status" value="1"/>
</dbReference>
<evidence type="ECO:0000256" key="4">
    <source>
        <dbReference type="ARBA" id="ARBA00022553"/>
    </source>
</evidence>
<feature type="domain" description="Histidine kinase" evidence="10">
    <location>
        <begin position="359"/>
        <end position="574"/>
    </location>
</feature>
<evidence type="ECO:0000256" key="9">
    <source>
        <dbReference type="SAM" id="Phobius"/>
    </source>
</evidence>
<comment type="subcellular location">
    <subcellularLocation>
        <location evidence="2">Membrane</location>
    </subcellularLocation>
</comment>
<dbReference type="InterPro" id="IPR003594">
    <property type="entry name" value="HATPase_dom"/>
</dbReference>
<dbReference type="InterPro" id="IPR036097">
    <property type="entry name" value="HisK_dim/P_sf"/>
</dbReference>
<dbReference type="AlphaFoldDB" id="A0A252F6U0"/>
<dbReference type="GO" id="GO:0005886">
    <property type="term" value="C:plasma membrane"/>
    <property type="evidence" value="ECO:0007669"/>
    <property type="project" value="TreeGrafter"/>
</dbReference>
<dbReference type="FunFam" id="3.30.565.10:FF:000006">
    <property type="entry name" value="Sensor histidine kinase WalK"/>
    <property type="match status" value="1"/>
</dbReference>
<evidence type="ECO:0000256" key="2">
    <source>
        <dbReference type="ARBA" id="ARBA00004370"/>
    </source>
</evidence>
<keyword evidence="12" id="KW-1185">Reference proteome</keyword>
<reference evidence="11 12" key="1">
    <citation type="submission" date="2017-05" db="EMBL/GenBank/DDBJ databases">
        <title>Butyricicoccus porcorum sp. nov. a butyrate-producing bacterium from the swine intestinal tract.</title>
        <authorList>
            <person name="Trachsel J."/>
            <person name="Humphrey S."/>
            <person name="Allen H.K."/>
        </authorList>
    </citation>
    <scope>NUCLEOTIDE SEQUENCE [LARGE SCALE GENOMIC DNA]</scope>
    <source>
        <strain evidence="11">BB10</strain>
    </source>
</reference>
<evidence type="ECO:0000256" key="1">
    <source>
        <dbReference type="ARBA" id="ARBA00000085"/>
    </source>
</evidence>
<dbReference type="Gene3D" id="1.10.287.130">
    <property type="match status" value="1"/>
</dbReference>
<keyword evidence="7" id="KW-0902">Two-component regulatory system</keyword>
<dbReference type="SMART" id="SM00387">
    <property type="entry name" value="HATPase_c"/>
    <property type="match status" value="1"/>
</dbReference>
<dbReference type="InterPro" id="IPR005467">
    <property type="entry name" value="His_kinase_dom"/>
</dbReference>
<dbReference type="CDD" id="cd00082">
    <property type="entry name" value="HisKA"/>
    <property type="match status" value="1"/>
</dbReference>
<dbReference type="Proteomes" id="UP000194903">
    <property type="component" value="Unassembled WGS sequence"/>
</dbReference>
<dbReference type="CDD" id="cd00075">
    <property type="entry name" value="HATPase"/>
    <property type="match status" value="1"/>
</dbReference>
<proteinExistence type="predicted"/>
<evidence type="ECO:0000256" key="8">
    <source>
        <dbReference type="ARBA" id="ARBA00023136"/>
    </source>
</evidence>
<protein>
    <recommendedName>
        <fullName evidence="3">histidine kinase</fullName>
        <ecNumber evidence="3">2.7.13.3</ecNumber>
    </recommendedName>
</protein>
<dbReference type="PROSITE" id="PS51257">
    <property type="entry name" value="PROKAR_LIPOPROTEIN"/>
    <property type="match status" value="1"/>
</dbReference>
<dbReference type="RefSeq" id="WP_087017498.1">
    <property type="nucleotide sequence ID" value="NZ_NHOC01000002.1"/>
</dbReference>
<dbReference type="Pfam" id="PF00512">
    <property type="entry name" value="HisKA"/>
    <property type="match status" value="1"/>
</dbReference>
<dbReference type="OrthoDB" id="9813151at2"/>
<keyword evidence="8 9" id="KW-0472">Membrane</keyword>
<evidence type="ECO:0000313" key="11">
    <source>
        <dbReference type="EMBL" id="OUM21497.1"/>
    </source>
</evidence>
<comment type="catalytic activity">
    <reaction evidence="1">
        <text>ATP + protein L-histidine = ADP + protein N-phospho-L-histidine.</text>
        <dbReference type="EC" id="2.7.13.3"/>
    </reaction>
</comment>
<keyword evidence="6" id="KW-0418">Kinase</keyword>
<feature type="transmembrane region" description="Helical" evidence="9">
    <location>
        <begin position="159"/>
        <end position="181"/>
    </location>
</feature>
<organism evidence="11 12">
    <name type="scientific">Butyricicoccus porcorum</name>
    <dbReference type="NCBI Taxonomy" id="1945634"/>
    <lineage>
        <taxon>Bacteria</taxon>
        <taxon>Bacillati</taxon>
        <taxon>Bacillota</taxon>
        <taxon>Clostridia</taxon>
        <taxon>Eubacteriales</taxon>
        <taxon>Butyricicoccaceae</taxon>
        <taxon>Butyricicoccus</taxon>
    </lineage>
</organism>
<keyword evidence="9" id="KW-0812">Transmembrane</keyword>
<dbReference type="EMBL" id="NHOC01000002">
    <property type="protein sequence ID" value="OUM21497.1"/>
    <property type="molecule type" value="Genomic_DNA"/>
</dbReference>
<sequence length="574" mass="64384">MSNNKQQFNTQMKKRIYWVLLLLSAVGVVSACILTLTVAMQYSMRQAEQMICDLTDTISESYSYMTQDEYTKMLAHLPDNTRATLITQDGTVLYDSDAAASEMENHLGRPEIQQAMQDGKGEDIRQSATMNTSTYYYAVSLPDGCVLRLSRSYASIRSMVLNTIPGIAVILIVLFGLALFLSRRLTKWMIRPVERAARALDHDEESGATYDELTPFVSHIRAQDQQINDQKATLEQERETLGIITNSMREGLLLISKDKNVVSINPSAIHMLTGRKADVYEFQGHNYLIVNRTREMHECVTAALEGNSRDAVFSMYGKIYHVYASPMIRLAEVQGVVVIVLDETQQRLAERSRREFSANVSHELKTPLTSISGYAEMMENGMVSSMDDIRTFSGSIHKEALRLIALIEDIIRLSRIEESPRQADEMESVDLNELCAAVLESLDPVAKKAKVCLHLDGSVPPISGAEAMLSEMVYNLCENAIKYNRPDGDVWVTLTDDDGEIELKVKDTGIGIPEESQVRVFERFYRVDKSRSKQIGGTGLGLSIVKHVVEYHLGRVELDSTLGVGTEIRVWLPK</sequence>
<dbReference type="GO" id="GO:0000155">
    <property type="term" value="F:phosphorelay sensor kinase activity"/>
    <property type="evidence" value="ECO:0007669"/>
    <property type="project" value="InterPro"/>
</dbReference>
<dbReference type="InterPro" id="IPR004358">
    <property type="entry name" value="Sig_transdc_His_kin-like_C"/>
</dbReference>
<dbReference type="Pfam" id="PF02518">
    <property type="entry name" value="HATPase_c"/>
    <property type="match status" value="1"/>
</dbReference>
<feature type="transmembrane region" description="Helical" evidence="9">
    <location>
        <begin position="16"/>
        <end position="40"/>
    </location>
</feature>
<gene>
    <name evidence="11" type="ORF">CBW42_02700</name>
</gene>
<keyword evidence="9" id="KW-1133">Transmembrane helix</keyword>
<dbReference type="PRINTS" id="PR00344">
    <property type="entry name" value="BCTRLSENSOR"/>
</dbReference>
<dbReference type="PROSITE" id="PS50109">
    <property type="entry name" value="HIS_KIN"/>
    <property type="match status" value="1"/>
</dbReference>
<dbReference type="Gene3D" id="3.30.450.20">
    <property type="entry name" value="PAS domain"/>
    <property type="match status" value="1"/>
</dbReference>
<evidence type="ECO:0000256" key="5">
    <source>
        <dbReference type="ARBA" id="ARBA00022679"/>
    </source>
</evidence>